<dbReference type="RefSeq" id="WP_113980901.1">
    <property type="nucleotide sequence ID" value="NZ_QMEY01000004.1"/>
</dbReference>
<sequence length="101" mass="11082">MDVMGAGLEVEPSRLGAGWLRFREKADSTSSGVLVSRLEFAGFVREVRAGHLVPVARGGLIILTVGDADPERPGRVVTTPDSWRAFLTRVYAGDFDRFCRM</sequence>
<organism evidence="1 2">
    <name type="scientific">Spongiactinospora rosea</name>
    <dbReference type="NCBI Taxonomy" id="2248750"/>
    <lineage>
        <taxon>Bacteria</taxon>
        <taxon>Bacillati</taxon>
        <taxon>Actinomycetota</taxon>
        <taxon>Actinomycetes</taxon>
        <taxon>Streptosporangiales</taxon>
        <taxon>Streptosporangiaceae</taxon>
        <taxon>Spongiactinospora</taxon>
    </lineage>
</organism>
<keyword evidence="2" id="KW-1185">Reference proteome</keyword>
<gene>
    <name evidence="1" type="ORF">DP939_12870</name>
</gene>
<dbReference type="AlphaFoldDB" id="A0A366M1X5"/>
<comment type="caution">
    <text evidence="1">The sequence shown here is derived from an EMBL/GenBank/DDBJ whole genome shotgun (WGS) entry which is preliminary data.</text>
</comment>
<evidence type="ECO:0000313" key="2">
    <source>
        <dbReference type="Proteomes" id="UP000253303"/>
    </source>
</evidence>
<protein>
    <submittedName>
        <fullName evidence="1">Uncharacterized protein</fullName>
    </submittedName>
</protein>
<accession>A0A366M1X5</accession>
<proteinExistence type="predicted"/>
<name>A0A366M1X5_9ACTN</name>
<evidence type="ECO:0000313" key="1">
    <source>
        <dbReference type="EMBL" id="RBQ19629.1"/>
    </source>
</evidence>
<dbReference type="EMBL" id="QMEY01000004">
    <property type="protein sequence ID" value="RBQ19629.1"/>
    <property type="molecule type" value="Genomic_DNA"/>
</dbReference>
<reference evidence="1 2" key="1">
    <citation type="submission" date="2018-06" db="EMBL/GenBank/DDBJ databases">
        <title>Sphaerisporangium craniellae sp. nov., isolated from a marine sponge in the South China Sea.</title>
        <authorList>
            <person name="Li L."/>
        </authorList>
    </citation>
    <scope>NUCLEOTIDE SEQUENCE [LARGE SCALE GENOMIC DNA]</scope>
    <source>
        <strain evidence="1 2">LHW63015</strain>
    </source>
</reference>
<dbReference type="Proteomes" id="UP000253303">
    <property type="component" value="Unassembled WGS sequence"/>
</dbReference>